<dbReference type="EMBL" id="MN739467">
    <property type="protein sequence ID" value="QHT06268.1"/>
    <property type="molecule type" value="Genomic_DNA"/>
</dbReference>
<evidence type="ECO:0000313" key="1">
    <source>
        <dbReference type="EMBL" id="QHT06268.1"/>
    </source>
</evidence>
<proteinExistence type="predicted"/>
<dbReference type="AlphaFoldDB" id="A0A6C0CNT7"/>
<protein>
    <submittedName>
        <fullName evidence="1">Uncharacterized protein</fullName>
    </submittedName>
</protein>
<name>A0A6C0CNT7_9ZZZZ</name>
<accession>A0A6C0CNT7</accession>
<organism evidence="1">
    <name type="scientific">viral metagenome</name>
    <dbReference type="NCBI Taxonomy" id="1070528"/>
    <lineage>
        <taxon>unclassified sequences</taxon>
        <taxon>metagenomes</taxon>
        <taxon>organismal metagenomes</taxon>
    </lineage>
</organism>
<reference evidence="1" key="1">
    <citation type="journal article" date="2020" name="Nature">
        <title>Giant virus diversity and host interactions through global metagenomics.</title>
        <authorList>
            <person name="Schulz F."/>
            <person name="Roux S."/>
            <person name="Paez-Espino D."/>
            <person name="Jungbluth S."/>
            <person name="Walsh D.A."/>
            <person name="Denef V.J."/>
            <person name="McMahon K.D."/>
            <person name="Konstantinidis K.T."/>
            <person name="Eloe-Fadrosh E.A."/>
            <person name="Kyrpides N.C."/>
            <person name="Woyke T."/>
        </authorList>
    </citation>
    <scope>NUCLEOTIDE SEQUENCE</scope>
    <source>
        <strain evidence="1">GVMAG-M-3300021425-30</strain>
    </source>
</reference>
<sequence>MADNTSLKLIGGGNIKEGLVPTHFSLWRGPGNNRASKKLPERPPCVNGCRDNILENGSVYTYCSTVTTLIAKSIAFIYLPRVDDPPLIRPGYSGSDSVHNFLINGGWELEPSGNIPWTTGGPGTGPTRSENNENYYRIVYPNFPGEYIYLKVFNSDTTTTTNPKYGFIGPQNKITKVEILNTDGKSGNIIGDSGVADYYAYINKVSRGEVPGFISSYKTCP</sequence>